<dbReference type="Gene3D" id="2.30.30.60">
    <property type="match status" value="1"/>
</dbReference>
<evidence type="ECO:0000313" key="12">
    <source>
        <dbReference type="Proteomes" id="UP001156690"/>
    </source>
</evidence>
<keyword evidence="12" id="KW-1185">Reference proteome</keyword>
<dbReference type="EMBL" id="BSNX01000075">
    <property type="protein sequence ID" value="GLQ76145.1"/>
    <property type="molecule type" value="Genomic_DNA"/>
</dbReference>
<comment type="caution">
    <text evidence="7">Lacks conserved residue(s) required for the propagation of feature annotation.</text>
</comment>
<dbReference type="Gene3D" id="1.10.287.1260">
    <property type="match status" value="1"/>
</dbReference>
<name>A0AAV5P0C0_9VIBR</name>
<evidence type="ECO:0000259" key="10">
    <source>
        <dbReference type="Pfam" id="PF21088"/>
    </source>
</evidence>
<keyword evidence="5 7" id="KW-1133">Transmembrane helix</keyword>
<dbReference type="SUPFAM" id="SSF82689">
    <property type="entry name" value="Mechanosensitive channel protein MscS (YggB), C-terminal domain"/>
    <property type="match status" value="1"/>
</dbReference>
<dbReference type="SUPFAM" id="SSF82861">
    <property type="entry name" value="Mechanosensitive channel protein MscS (YggB), transmembrane region"/>
    <property type="match status" value="1"/>
</dbReference>
<dbReference type="GO" id="GO:0008381">
    <property type="term" value="F:mechanosensitive monoatomic ion channel activity"/>
    <property type="evidence" value="ECO:0007669"/>
    <property type="project" value="InterPro"/>
</dbReference>
<dbReference type="Gene3D" id="3.30.70.100">
    <property type="match status" value="1"/>
</dbReference>
<dbReference type="InterPro" id="IPR011066">
    <property type="entry name" value="MscS_channel_C_sf"/>
</dbReference>
<dbReference type="Proteomes" id="UP001156690">
    <property type="component" value="Unassembled WGS sequence"/>
</dbReference>
<dbReference type="InterPro" id="IPR011014">
    <property type="entry name" value="MscS_channel_TM-2"/>
</dbReference>
<dbReference type="GO" id="GO:0005886">
    <property type="term" value="C:plasma membrane"/>
    <property type="evidence" value="ECO:0007669"/>
    <property type="project" value="UniProtKB-SubCell"/>
</dbReference>
<keyword evidence="4 7" id="KW-0812">Transmembrane</keyword>
<dbReference type="AlphaFoldDB" id="A0AAV5P0C0"/>
<dbReference type="InterPro" id="IPR008910">
    <property type="entry name" value="MSC_TM_helix"/>
</dbReference>
<dbReference type="PANTHER" id="PTHR30221">
    <property type="entry name" value="SMALL-CONDUCTANCE MECHANOSENSITIVE CHANNEL"/>
    <property type="match status" value="1"/>
</dbReference>
<gene>
    <name evidence="11" type="ORF">GCM10007932_55080</name>
</gene>
<dbReference type="Pfam" id="PF21088">
    <property type="entry name" value="MS_channel_1st"/>
    <property type="match status" value="1"/>
</dbReference>
<evidence type="ECO:0000256" key="6">
    <source>
        <dbReference type="ARBA" id="ARBA00023136"/>
    </source>
</evidence>
<comment type="function">
    <text evidence="7">Mechanosensitive channel that participates in the regulation of osmotic pressure changes within the cell, opening in response to stretch forces in the membrane lipid bilayer, without the need for other proteins. Contributes to normal resistance to hypoosmotic shock. Forms an ion channel of 1.0 nanosiemens conductance with a slight preference for anions.</text>
</comment>
<evidence type="ECO:0000256" key="5">
    <source>
        <dbReference type="ARBA" id="ARBA00022989"/>
    </source>
</evidence>
<keyword evidence="7" id="KW-0997">Cell inner membrane</keyword>
<keyword evidence="7" id="KW-0813">Transport</keyword>
<dbReference type="PANTHER" id="PTHR30221:SF1">
    <property type="entry name" value="SMALL-CONDUCTANCE MECHANOSENSITIVE CHANNEL"/>
    <property type="match status" value="1"/>
</dbReference>
<evidence type="ECO:0000256" key="3">
    <source>
        <dbReference type="ARBA" id="ARBA00022475"/>
    </source>
</evidence>
<feature type="transmembrane region" description="Helical" evidence="7">
    <location>
        <begin position="61"/>
        <end position="84"/>
    </location>
</feature>
<keyword evidence="7" id="KW-0407">Ion channel</keyword>
<evidence type="ECO:0000256" key="1">
    <source>
        <dbReference type="ARBA" id="ARBA00004651"/>
    </source>
</evidence>
<dbReference type="InterPro" id="IPR023408">
    <property type="entry name" value="MscS_beta-dom_sf"/>
</dbReference>
<organism evidence="11 12">
    <name type="scientific">Vibrio penaeicida</name>
    <dbReference type="NCBI Taxonomy" id="104609"/>
    <lineage>
        <taxon>Bacteria</taxon>
        <taxon>Pseudomonadati</taxon>
        <taxon>Pseudomonadota</taxon>
        <taxon>Gammaproteobacteria</taxon>
        <taxon>Vibrionales</taxon>
        <taxon>Vibrionaceae</taxon>
        <taxon>Vibrio</taxon>
    </lineage>
</organism>
<feature type="domain" description="Mechanosensitive ion channel transmembrane helices 2/3" evidence="10">
    <location>
        <begin position="68"/>
        <end position="106"/>
    </location>
</feature>
<dbReference type="Pfam" id="PF05552">
    <property type="entry name" value="MS_channel_1st_1"/>
    <property type="match status" value="1"/>
</dbReference>
<evidence type="ECO:0000256" key="2">
    <source>
        <dbReference type="ARBA" id="ARBA00008017"/>
    </source>
</evidence>
<proteinExistence type="inferred from homology"/>
<dbReference type="InterPro" id="IPR006685">
    <property type="entry name" value="MscS_channel_2nd"/>
</dbReference>
<evidence type="ECO:0000259" key="9">
    <source>
        <dbReference type="Pfam" id="PF21082"/>
    </source>
</evidence>
<comment type="subunit">
    <text evidence="7">Homoheptamer.</text>
</comment>
<evidence type="ECO:0000256" key="7">
    <source>
        <dbReference type="RuleBase" id="RU369025"/>
    </source>
</evidence>
<dbReference type="InterPro" id="IPR010920">
    <property type="entry name" value="LSM_dom_sf"/>
</dbReference>
<reference evidence="12" key="1">
    <citation type="journal article" date="2019" name="Int. J. Syst. Evol. Microbiol.">
        <title>The Global Catalogue of Microorganisms (GCM) 10K type strain sequencing project: providing services to taxonomists for standard genome sequencing and annotation.</title>
        <authorList>
            <consortium name="The Broad Institute Genomics Platform"/>
            <consortium name="The Broad Institute Genome Sequencing Center for Infectious Disease"/>
            <person name="Wu L."/>
            <person name="Ma J."/>
        </authorList>
    </citation>
    <scope>NUCLEOTIDE SEQUENCE [LARGE SCALE GENOMIC DNA]</scope>
    <source>
        <strain evidence="12">NBRC 15640</strain>
    </source>
</reference>
<dbReference type="InterPro" id="IPR049278">
    <property type="entry name" value="MS_channel_C"/>
</dbReference>
<feature type="domain" description="Mechanosensitive ion channel MscS" evidence="8">
    <location>
        <begin position="108"/>
        <end position="172"/>
    </location>
</feature>
<comment type="caution">
    <text evidence="11">The sequence shown here is derived from an EMBL/GenBank/DDBJ whole genome shotgun (WGS) entry which is preliminary data.</text>
</comment>
<dbReference type="Pfam" id="PF00924">
    <property type="entry name" value="MS_channel_2nd"/>
    <property type="match status" value="1"/>
</dbReference>
<evidence type="ECO:0000259" key="8">
    <source>
        <dbReference type="Pfam" id="PF00924"/>
    </source>
</evidence>
<keyword evidence="6 7" id="KW-0472">Membrane</keyword>
<dbReference type="Pfam" id="PF21082">
    <property type="entry name" value="MS_channel_3rd"/>
    <property type="match status" value="1"/>
</dbReference>
<dbReference type="InterPro" id="IPR049142">
    <property type="entry name" value="MS_channel_1st"/>
</dbReference>
<evidence type="ECO:0000313" key="11">
    <source>
        <dbReference type="EMBL" id="GLQ76145.1"/>
    </source>
</evidence>
<comment type="similarity">
    <text evidence="2 7">Belongs to the MscS (TC 1.A.23) family.</text>
</comment>
<accession>A0AAV5P0C0</accession>
<dbReference type="RefSeq" id="WP_101111820.1">
    <property type="nucleotide sequence ID" value="NZ_AP025145.1"/>
</dbReference>
<feature type="transmembrane region" description="Helical" evidence="7">
    <location>
        <begin position="90"/>
        <end position="121"/>
    </location>
</feature>
<feature type="domain" description="Mechanosensitive ion channel MscS C-terminal" evidence="9">
    <location>
        <begin position="180"/>
        <end position="262"/>
    </location>
</feature>
<keyword evidence="7" id="KW-0406">Ion transport</keyword>
<evidence type="ECO:0000256" key="4">
    <source>
        <dbReference type="ARBA" id="ARBA00022692"/>
    </source>
</evidence>
<keyword evidence="3" id="KW-1003">Cell membrane</keyword>
<dbReference type="SUPFAM" id="SSF50182">
    <property type="entry name" value="Sm-like ribonucleoproteins"/>
    <property type="match status" value="1"/>
</dbReference>
<feature type="transmembrane region" description="Helical" evidence="7">
    <location>
        <begin position="20"/>
        <end position="40"/>
    </location>
</feature>
<sequence>MMDNISLEQIYEKALELVLTFGPKLILAFLVLVIGWWLIGKVTKGVDVALERVRLEQGLRSFLCSLASVILKILLIISVASMIGVETTSFIAMLGAAGLAVGMALQGSLSNFAGGVLILFFKPFKIGDVIEAQGHMGKVVDIQIFVTVLITYDNQRIIIPNGMLSNGTVKNLFCEENRRVDIEFGISYGDDVRKAREVLMKVLADYDLVLDDPEPLVHVSQHGDSHVGMLVWAWVKSDDYWPVYFSLYERVKIAFDEQGITIPFPQRDVHVHQFPGKQAS</sequence>
<comment type="subcellular location">
    <subcellularLocation>
        <location evidence="7">Cell inner membrane</location>
        <topology evidence="7">Multi-pass membrane protein</topology>
    </subcellularLocation>
    <subcellularLocation>
        <location evidence="1">Cell membrane</location>
        <topology evidence="1">Multi-pass membrane protein</topology>
    </subcellularLocation>
</comment>
<protein>
    <recommendedName>
        <fullName evidence="7">Small-conductance mechanosensitive channel</fullName>
    </recommendedName>
</protein>
<dbReference type="InterPro" id="IPR045275">
    <property type="entry name" value="MscS_archaea/bacteria_type"/>
</dbReference>